<dbReference type="Pfam" id="PF14634">
    <property type="entry name" value="zf-RING_5"/>
    <property type="match status" value="1"/>
</dbReference>
<evidence type="ECO:0000313" key="7">
    <source>
        <dbReference type="Proteomes" id="UP000824782"/>
    </source>
</evidence>
<dbReference type="GO" id="GO:0008270">
    <property type="term" value="F:zinc ion binding"/>
    <property type="evidence" value="ECO:0007669"/>
    <property type="project" value="UniProtKB-KW"/>
</dbReference>
<evidence type="ECO:0000313" key="6">
    <source>
        <dbReference type="EMBL" id="KAG8581806.1"/>
    </source>
</evidence>
<dbReference type="EMBL" id="WNYA01000003">
    <property type="protein sequence ID" value="KAG8581806.1"/>
    <property type="molecule type" value="Genomic_DNA"/>
</dbReference>
<feature type="domain" description="RING-type" evidence="5">
    <location>
        <begin position="11"/>
        <end position="64"/>
    </location>
</feature>
<evidence type="ECO:0000259" key="5">
    <source>
        <dbReference type="PROSITE" id="PS50089"/>
    </source>
</evidence>
<dbReference type="SMART" id="SM00184">
    <property type="entry name" value="RING"/>
    <property type="match status" value="1"/>
</dbReference>
<evidence type="ECO:0000256" key="4">
    <source>
        <dbReference type="PROSITE-ProRule" id="PRU00175"/>
    </source>
</evidence>
<dbReference type="InterPro" id="IPR001841">
    <property type="entry name" value="Znf_RING"/>
</dbReference>
<keyword evidence="3" id="KW-0862">Zinc</keyword>
<keyword evidence="2 4" id="KW-0863">Zinc-finger</keyword>
<comment type="caution">
    <text evidence="6">The sequence shown here is derived from an EMBL/GenBank/DDBJ whole genome shotgun (WGS) entry which is preliminary data.</text>
</comment>
<keyword evidence="1" id="KW-0479">Metal-binding</keyword>
<dbReference type="PROSITE" id="PS00518">
    <property type="entry name" value="ZF_RING_1"/>
    <property type="match status" value="1"/>
</dbReference>
<dbReference type="Gene3D" id="3.30.40.10">
    <property type="entry name" value="Zinc/RING finger domain, C3HC4 (zinc finger)"/>
    <property type="match status" value="1"/>
</dbReference>
<dbReference type="InterPro" id="IPR047153">
    <property type="entry name" value="TRIM45/56/19-like"/>
</dbReference>
<dbReference type="AlphaFoldDB" id="A0AAV7CB11"/>
<proteinExistence type="predicted"/>
<dbReference type="PROSITE" id="PS50089">
    <property type="entry name" value="ZF_RING_2"/>
    <property type="match status" value="1"/>
</dbReference>
<dbReference type="Proteomes" id="UP000824782">
    <property type="component" value="Unassembled WGS sequence"/>
</dbReference>
<keyword evidence="7" id="KW-1185">Reference proteome</keyword>
<sequence length="118" mass="13959">MSSRLYNLLHCTVCTEKYDETDRRPKVLCCGHTFCMKCLQEVFSRNLHLVIHEHIPPLSCPSCRQTTEMLDVGSISRLSDNFAIINFLTDEKSRQQYCKKHQDEIMTFFCYQCHRKPH</sequence>
<dbReference type="PANTHER" id="PTHR25462">
    <property type="entry name" value="BONUS, ISOFORM C-RELATED"/>
    <property type="match status" value="1"/>
</dbReference>
<reference evidence="6" key="1">
    <citation type="thesis" date="2020" institute="ProQuest LLC" country="789 East Eisenhower Parkway, Ann Arbor, MI, USA">
        <title>Comparative Genomics and Chromosome Evolution.</title>
        <authorList>
            <person name="Mudd A.B."/>
        </authorList>
    </citation>
    <scope>NUCLEOTIDE SEQUENCE</scope>
    <source>
        <strain evidence="6">237g6f4</strain>
        <tissue evidence="6">Blood</tissue>
    </source>
</reference>
<gene>
    <name evidence="6" type="ORF">GDO81_007811</name>
</gene>
<evidence type="ECO:0000256" key="2">
    <source>
        <dbReference type="ARBA" id="ARBA00022771"/>
    </source>
</evidence>
<dbReference type="PANTHER" id="PTHR25462:SF296">
    <property type="entry name" value="MEIOTIC P26, ISOFORM F"/>
    <property type="match status" value="1"/>
</dbReference>
<dbReference type="InterPro" id="IPR017907">
    <property type="entry name" value="Znf_RING_CS"/>
</dbReference>
<dbReference type="SUPFAM" id="SSF57850">
    <property type="entry name" value="RING/U-box"/>
    <property type="match status" value="1"/>
</dbReference>
<accession>A0AAV7CB11</accession>
<organism evidence="6 7">
    <name type="scientific">Engystomops pustulosus</name>
    <name type="common">Tungara frog</name>
    <name type="synonym">Physalaemus pustulosus</name>
    <dbReference type="NCBI Taxonomy" id="76066"/>
    <lineage>
        <taxon>Eukaryota</taxon>
        <taxon>Metazoa</taxon>
        <taxon>Chordata</taxon>
        <taxon>Craniata</taxon>
        <taxon>Vertebrata</taxon>
        <taxon>Euteleostomi</taxon>
        <taxon>Amphibia</taxon>
        <taxon>Batrachia</taxon>
        <taxon>Anura</taxon>
        <taxon>Neobatrachia</taxon>
        <taxon>Hyloidea</taxon>
        <taxon>Leptodactylidae</taxon>
        <taxon>Leiuperinae</taxon>
        <taxon>Engystomops</taxon>
    </lineage>
</organism>
<dbReference type="InterPro" id="IPR013083">
    <property type="entry name" value="Znf_RING/FYVE/PHD"/>
</dbReference>
<evidence type="ECO:0000256" key="1">
    <source>
        <dbReference type="ARBA" id="ARBA00022723"/>
    </source>
</evidence>
<name>A0AAV7CB11_ENGPU</name>
<protein>
    <recommendedName>
        <fullName evidence="5">RING-type domain-containing protein</fullName>
    </recommendedName>
</protein>
<evidence type="ECO:0000256" key="3">
    <source>
        <dbReference type="ARBA" id="ARBA00022833"/>
    </source>
</evidence>